<organism evidence="2 3">
    <name type="scientific">Botryotinia convoluta</name>
    <dbReference type="NCBI Taxonomy" id="54673"/>
    <lineage>
        <taxon>Eukaryota</taxon>
        <taxon>Fungi</taxon>
        <taxon>Dikarya</taxon>
        <taxon>Ascomycota</taxon>
        <taxon>Pezizomycotina</taxon>
        <taxon>Leotiomycetes</taxon>
        <taxon>Helotiales</taxon>
        <taxon>Sclerotiniaceae</taxon>
        <taxon>Botryotinia</taxon>
    </lineage>
</organism>
<evidence type="ECO:0000313" key="3">
    <source>
        <dbReference type="Proteomes" id="UP000297527"/>
    </source>
</evidence>
<gene>
    <name evidence="2" type="ORF">BCON_0259g00050</name>
</gene>
<dbReference type="EMBL" id="PQXN01000258">
    <property type="protein sequence ID" value="TGO47896.1"/>
    <property type="molecule type" value="Genomic_DNA"/>
</dbReference>
<name>A0A4Z1HFM2_9HELO</name>
<dbReference type="OrthoDB" id="3524432at2759"/>
<evidence type="ECO:0000313" key="2">
    <source>
        <dbReference type="EMBL" id="TGO47896.1"/>
    </source>
</evidence>
<keyword evidence="1" id="KW-1133">Transmembrane helix</keyword>
<dbReference type="AlphaFoldDB" id="A0A4Z1HFM2"/>
<comment type="caution">
    <text evidence="2">The sequence shown here is derived from an EMBL/GenBank/DDBJ whole genome shotgun (WGS) entry which is preliminary data.</text>
</comment>
<accession>A0A4Z1HFM2</accession>
<proteinExistence type="predicted"/>
<protein>
    <submittedName>
        <fullName evidence="2">Uncharacterized protein</fullName>
    </submittedName>
</protein>
<keyword evidence="3" id="KW-1185">Reference proteome</keyword>
<keyword evidence="1" id="KW-0812">Transmembrane</keyword>
<evidence type="ECO:0000256" key="1">
    <source>
        <dbReference type="SAM" id="Phobius"/>
    </source>
</evidence>
<reference evidence="2 3" key="1">
    <citation type="submission" date="2017-12" db="EMBL/GenBank/DDBJ databases">
        <title>Comparative genomics of Botrytis spp.</title>
        <authorList>
            <person name="Valero-Jimenez C.A."/>
            <person name="Tapia P."/>
            <person name="Veloso J."/>
            <person name="Silva-Moreno E."/>
            <person name="Staats M."/>
            <person name="Valdes J.H."/>
            <person name="Van Kan J.A.L."/>
        </authorList>
    </citation>
    <scope>NUCLEOTIDE SEQUENCE [LARGE SCALE GENOMIC DNA]</scope>
    <source>
        <strain evidence="2 3">MUCL11595</strain>
    </source>
</reference>
<sequence length="160" mass="18059">MALTHSNNTATLSPMTSSFITSATPSPTIITSNLNATDTKSSSCCAITNSGGCPFPTTPLVALFILAVLPWIFLLITGFLLSESRSHVDKFEKAERQRLLRELDLRKQHENVIRKDVWEEDFRRDAARMMQIQALDENAIMPSIRRMIFISVISPRLHRK</sequence>
<keyword evidence="1" id="KW-0472">Membrane</keyword>
<dbReference type="Proteomes" id="UP000297527">
    <property type="component" value="Unassembled WGS sequence"/>
</dbReference>
<feature type="transmembrane region" description="Helical" evidence="1">
    <location>
        <begin position="60"/>
        <end position="81"/>
    </location>
</feature>